<dbReference type="Pfam" id="PF13209">
    <property type="entry name" value="DUF4017"/>
    <property type="match status" value="1"/>
</dbReference>
<proteinExistence type="predicted"/>
<feature type="transmembrane region" description="Helical" evidence="1">
    <location>
        <begin position="7"/>
        <end position="27"/>
    </location>
</feature>
<organism evidence="2 3">
    <name type="scientific">Bacillus wiedmannii</name>
    <dbReference type="NCBI Taxonomy" id="1890302"/>
    <lineage>
        <taxon>Bacteria</taxon>
        <taxon>Bacillati</taxon>
        <taxon>Bacillota</taxon>
        <taxon>Bacilli</taxon>
        <taxon>Bacillales</taxon>
        <taxon>Bacillaceae</taxon>
        <taxon>Bacillus</taxon>
        <taxon>Bacillus cereus group</taxon>
    </lineage>
</organism>
<evidence type="ECO:0000313" key="2">
    <source>
        <dbReference type="EMBL" id="TKI76878.1"/>
    </source>
</evidence>
<evidence type="ECO:0000256" key="1">
    <source>
        <dbReference type="SAM" id="Phobius"/>
    </source>
</evidence>
<reference evidence="2 3" key="1">
    <citation type="journal article" date="2019" name="Environ. Microbiol.">
        <title>An active ?-lactamase is a part of an orchestrated cell wall stress resistance network of Bacillus subtilis and related rhizosphere species.</title>
        <authorList>
            <person name="Bucher T."/>
            <person name="Keren-Paz A."/>
            <person name="Hausser J."/>
            <person name="Olender T."/>
            <person name="Cytryn E."/>
            <person name="Kolodkin-Gal I."/>
        </authorList>
    </citation>
    <scope>NUCLEOTIDE SEQUENCE [LARGE SCALE GENOMIC DNA]</scope>
    <source>
        <strain evidence="2 3">I5</strain>
    </source>
</reference>
<keyword evidence="1" id="KW-0472">Membrane</keyword>
<dbReference type="Proteomes" id="UP000305222">
    <property type="component" value="Unassembled WGS sequence"/>
</dbReference>
<keyword evidence="1" id="KW-1133">Transmembrane helix</keyword>
<accession>A0A4U2ZQA5</accession>
<feature type="non-terminal residue" evidence="2">
    <location>
        <position position="28"/>
    </location>
</feature>
<sequence length="28" mass="3049">MKNIIPALVIYIIVCIIAMIAPTSLGYN</sequence>
<evidence type="ECO:0000313" key="3">
    <source>
        <dbReference type="Proteomes" id="UP000305222"/>
    </source>
</evidence>
<protein>
    <submittedName>
        <fullName evidence="2">DUF4017 domain-containing protein</fullName>
    </submittedName>
</protein>
<gene>
    <name evidence="2" type="ORF">FC699_37540</name>
</gene>
<dbReference type="EMBL" id="SZON01003932">
    <property type="protein sequence ID" value="TKI76878.1"/>
    <property type="molecule type" value="Genomic_DNA"/>
</dbReference>
<name>A0A4U2ZQA5_9BACI</name>
<keyword evidence="1" id="KW-0812">Transmembrane</keyword>
<comment type="caution">
    <text evidence="2">The sequence shown here is derived from an EMBL/GenBank/DDBJ whole genome shotgun (WGS) entry which is preliminary data.</text>
</comment>
<dbReference type="InterPro" id="IPR025090">
    <property type="entry name" value="DUF4017"/>
</dbReference>
<dbReference type="AlphaFoldDB" id="A0A4U2ZQA5"/>